<evidence type="ECO:0000313" key="3">
    <source>
        <dbReference type="Proteomes" id="UP001356095"/>
    </source>
</evidence>
<reference evidence="2 3" key="1">
    <citation type="submission" date="2023-08" db="EMBL/GenBank/DDBJ databases">
        <authorList>
            <person name="Girao M."/>
            <person name="Carvalho M.F."/>
        </authorList>
    </citation>
    <scope>NUCLEOTIDE SEQUENCE [LARGE SCALE GENOMIC DNA]</scope>
    <source>
        <strain evidence="2 3">CT-R113</strain>
    </source>
</reference>
<feature type="region of interest" description="Disordered" evidence="1">
    <location>
        <begin position="154"/>
        <end position="177"/>
    </location>
</feature>
<evidence type="ECO:0000313" key="2">
    <source>
        <dbReference type="EMBL" id="MEE2037373.1"/>
    </source>
</evidence>
<evidence type="ECO:0000256" key="1">
    <source>
        <dbReference type="SAM" id="MobiDB-lite"/>
    </source>
</evidence>
<dbReference type="EMBL" id="JAUZMY010000007">
    <property type="protein sequence ID" value="MEE2037373.1"/>
    <property type="molecule type" value="Genomic_DNA"/>
</dbReference>
<sequence>MDDYSAARLVALDWGTSSCRAYLLTEDGTVLDHRSNGDGVMRVTGGAREAGTTRAQAFDQALRALCLDWVEGAPGPLPVIASGMVGSDQGWAAAPYVELPADPLAAPLPLTAVDSSLGPVHILPGLAAPGTLPGLLRGEETQIVGALLADRAGTGAGHATAGSPEGPGGDPEQASGGARERVFVLPGTHAKWVRLRDSVITGFTTHMSGEVYALLMEGSILGRLARPAEGDRWEAYERGLDVAMGPDGDSGFLGTLFSARALVVTGRLRPDQVGDYVSGLVIGSEVRGEAGGTAGAPGPGAADVLLLGTDDLCDRYERALARAGVRSTRGSTETTPRALAHLARRAGLLDARDGRDGAADPAGAGGSGSSDRAPASP</sequence>
<protein>
    <submittedName>
        <fullName evidence="2">2-dehydro-3-deoxygalactonokinase</fullName>
    </submittedName>
</protein>
<keyword evidence="3" id="KW-1185">Reference proteome</keyword>
<accession>A0ABU7K548</accession>
<dbReference type="RefSeq" id="WP_330091172.1">
    <property type="nucleotide sequence ID" value="NZ_JAUZMY010000007.1"/>
</dbReference>
<proteinExistence type="predicted"/>
<dbReference type="InterPro" id="IPR007729">
    <property type="entry name" value="DGOK"/>
</dbReference>
<dbReference type="Pfam" id="PF05035">
    <property type="entry name" value="DGOK"/>
    <property type="match status" value="2"/>
</dbReference>
<gene>
    <name evidence="2" type="ORF">Q8791_09095</name>
</gene>
<name>A0ABU7K548_9ACTN</name>
<organism evidence="2 3">
    <name type="scientific">Nocardiopsis codii</name>
    <dbReference type="NCBI Taxonomy" id="3065942"/>
    <lineage>
        <taxon>Bacteria</taxon>
        <taxon>Bacillati</taxon>
        <taxon>Actinomycetota</taxon>
        <taxon>Actinomycetes</taxon>
        <taxon>Streptosporangiales</taxon>
        <taxon>Nocardiopsidaceae</taxon>
        <taxon>Nocardiopsis</taxon>
    </lineage>
</organism>
<comment type="caution">
    <text evidence="2">The sequence shown here is derived from an EMBL/GenBank/DDBJ whole genome shotgun (WGS) entry which is preliminary data.</text>
</comment>
<dbReference type="Gene3D" id="3.30.420.300">
    <property type="entry name" value="2-keto-3-deoxy-galactonokinase, substrate binding domain"/>
    <property type="match status" value="1"/>
</dbReference>
<dbReference type="InterPro" id="IPR042257">
    <property type="entry name" value="DGOK_C"/>
</dbReference>
<dbReference type="InterPro" id="IPR042258">
    <property type="entry name" value="DGOK_N"/>
</dbReference>
<feature type="region of interest" description="Disordered" evidence="1">
    <location>
        <begin position="349"/>
        <end position="377"/>
    </location>
</feature>
<dbReference type="Gene3D" id="3.30.420.310">
    <property type="entry name" value="2-keto-3-deoxy-galactonokinase, C-terminal domain"/>
    <property type="match status" value="1"/>
</dbReference>
<dbReference type="Proteomes" id="UP001356095">
    <property type="component" value="Unassembled WGS sequence"/>
</dbReference>